<dbReference type="PANTHER" id="PTHR34137:SF1">
    <property type="entry name" value="EXODEOXYRIBONUCLEASE 7 SMALL SUBUNIT"/>
    <property type="match status" value="1"/>
</dbReference>
<dbReference type="GO" id="GO:0009318">
    <property type="term" value="C:exodeoxyribonuclease VII complex"/>
    <property type="evidence" value="ECO:0007669"/>
    <property type="project" value="UniProtKB-UniRule"/>
</dbReference>
<organism evidence="8">
    <name type="scientific">Schlesneria paludicola</name>
    <dbReference type="NCBI Taxonomy" id="360056"/>
    <lineage>
        <taxon>Bacteria</taxon>
        <taxon>Pseudomonadati</taxon>
        <taxon>Planctomycetota</taxon>
        <taxon>Planctomycetia</taxon>
        <taxon>Planctomycetales</taxon>
        <taxon>Planctomycetaceae</taxon>
        <taxon>Schlesneria</taxon>
    </lineage>
</organism>
<dbReference type="AlphaFoldDB" id="A0A7C4QGG1"/>
<gene>
    <name evidence="6 8" type="primary">xseB</name>
    <name evidence="8" type="ORF">ENS64_02460</name>
</gene>
<dbReference type="InterPro" id="IPR037004">
    <property type="entry name" value="Exonuc_VII_ssu_sf"/>
</dbReference>
<dbReference type="Gene3D" id="1.10.287.1040">
    <property type="entry name" value="Exonuclease VII, small subunit"/>
    <property type="match status" value="1"/>
</dbReference>
<protein>
    <recommendedName>
        <fullName evidence="6">Exodeoxyribonuclease 7 small subunit</fullName>
        <ecNumber evidence="6">3.1.11.6</ecNumber>
    </recommendedName>
    <alternativeName>
        <fullName evidence="6">Exodeoxyribonuclease VII small subunit</fullName>
        <shortName evidence="6">Exonuclease VII small subunit</shortName>
    </alternativeName>
</protein>
<proteinExistence type="inferred from homology"/>
<evidence type="ECO:0000313" key="8">
    <source>
        <dbReference type="EMBL" id="HGT38121.1"/>
    </source>
</evidence>
<comment type="subcellular location">
    <subcellularLocation>
        <location evidence="6">Cytoplasm</location>
    </subcellularLocation>
</comment>
<keyword evidence="2 6" id="KW-0963">Cytoplasm</keyword>
<evidence type="ECO:0000256" key="2">
    <source>
        <dbReference type="ARBA" id="ARBA00022490"/>
    </source>
</evidence>
<evidence type="ECO:0000256" key="4">
    <source>
        <dbReference type="ARBA" id="ARBA00022801"/>
    </source>
</evidence>
<evidence type="ECO:0000256" key="6">
    <source>
        <dbReference type="HAMAP-Rule" id="MF_00337"/>
    </source>
</evidence>
<dbReference type="GO" id="GO:0008855">
    <property type="term" value="F:exodeoxyribonuclease VII activity"/>
    <property type="evidence" value="ECO:0007669"/>
    <property type="project" value="UniProtKB-UniRule"/>
</dbReference>
<evidence type="ECO:0000256" key="3">
    <source>
        <dbReference type="ARBA" id="ARBA00022722"/>
    </source>
</evidence>
<dbReference type="NCBIfam" id="TIGR01280">
    <property type="entry name" value="xseB"/>
    <property type="match status" value="1"/>
</dbReference>
<accession>A0A7C4QGG1</accession>
<comment type="function">
    <text evidence="6">Bidirectionally degrades single-stranded DNA into large acid-insoluble oligonucleotides, which are then degraded further into small acid-soluble oligonucleotides.</text>
</comment>
<feature type="region of interest" description="Disordered" evidence="7">
    <location>
        <begin position="96"/>
        <end position="130"/>
    </location>
</feature>
<comment type="catalytic activity">
    <reaction evidence="6">
        <text>Exonucleolytic cleavage in either 5'- to 3'- or 3'- to 5'-direction to yield nucleoside 5'-phosphates.</text>
        <dbReference type="EC" id="3.1.11.6"/>
    </reaction>
</comment>
<comment type="subunit">
    <text evidence="6">Heterooligomer composed of large and small subunits.</text>
</comment>
<keyword evidence="3 6" id="KW-0540">Nuclease</keyword>
<dbReference type="EMBL" id="DSVQ01000006">
    <property type="protein sequence ID" value="HGT38121.1"/>
    <property type="molecule type" value="Genomic_DNA"/>
</dbReference>
<sequence>MIVPDTAEEAQPPEPPPAAEQLTFEGALAELQAITRRLEDGKESLEATLCDFERGVQLLRRCYALLDQAEQRIELFLGFDEQGAAETAPFDASATMTANAATAGKRRKSGAPRTSASGNPETDPRGLDEG</sequence>
<comment type="similarity">
    <text evidence="1 6">Belongs to the XseB family.</text>
</comment>
<keyword evidence="5 6" id="KW-0269">Exonuclease</keyword>
<comment type="caution">
    <text evidence="8">The sequence shown here is derived from an EMBL/GenBank/DDBJ whole genome shotgun (WGS) entry which is preliminary data.</text>
</comment>
<dbReference type="EC" id="3.1.11.6" evidence="6"/>
<evidence type="ECO:0000256" key="5">
    <source>
        <dbReference type="ARBA" id="ARBA00022839"/>
    </source>
</evidence>
<dbReference type="Pfam" id="PF02609">
    <property type="entry name" value="Exonuc_VII_S"/>
    <property type="match status" value="1"/>
</dbReference>
<keyword evidence="4 6" id="KW-0378">Hydrolase</keyword>
<evidence type="ECO:0000256" key="7">
    <source>
        <dbReference type="SAM" id="MobiDB-lite"/>
    </source>
</evidence>
<dbReference type="GO" id="GO:0005829">
    <property type="term" value="C:cytosol"/>
    <property type="evidence" value="ECO:0007669"/>
    <property type="project" value="TreeGrafter"/>
</dbReference>
<name>A0A7C4QGG1_9PLAN</name>
<dbReference type="InterPro" id="IPR003761">
    <property type="entry name" value="Exonuc_VII_S"/>
</dbReference>
<dbReference type="SUPFAM" id="SSF116842">
    <property type="entry name" value="XseB-like"/>
    <property type="match status" value="1"/>
</dbReference>
<dbReference type="GO" id="GO:0006308">
    <property type="term" value="P:DNA catabolic process"/>
    <property type="evidence" value="ECO:0007669"/>
    <property type="project" value="UniProtKB-UniRule"/>
</dbReference>
<dbReference type="HAMAP" id="MF_00337">
    <property type="entry name" value="Exonuc_7_S"/>
    <property type="match status" value="1"/>
</dbReference>
<evidence type="ECO:0000256" key="1">
    <source>
        <dbReference type="ARBA" id="ARBA00009998"/>
    </source>
</evidence>
<reference evidence="8" key="1">
    <citation type="journal article" date="2020" name="mSystems">
        <title>Genome- and Community-Level Interaction Insights into Carbon Utilization and Element Cycling Functions of Hydrothermarchaeota in Hydrothermal Sediment.</title>
        <authorList>
            <person name="Zhou Z."/>
            <person name="Liu Y."/>
            <person name="Xu W."/>
            <person name="Pan J."/>
            <person name="Luo Z.H."/>
            <person name="Li M."/>
        </authorList>
    </citation>
    <scope>NUCLEOTIDE SEQUENCE [LARGE SCALE GENOMIC DNA]</scope>
    <source>
        <strain evidence="8">SpSt-508</strain>
    </source>
</reference>
<dbReference type="PANTHER" id="PTHR34137">
    <property type="entry name" value="EXODEOXYRIBONUCLEASE 7 SMALL SUBUNIT"/>
    <property type="match status" value="1"/>
</dbReference>